<dbReference type="AlphaFoldDB" id="A0A815U5S1"/>
<dbReference type="EMBL" id="CAJNOQ010023367">
    <property type="protein sequence ID" value="CAF1514179.1"/>
    <property type="molecule type" value="Genomic_DNA"/>
</dbReference>
<sequence>NELGLISRHFWSHTSSEDNTFARIPDHLTLIKLNVTGLYFDKNTQCLKVVDDGINSFNDLPNEIEGLVYNRIKIIYQQHQWDKMKYKKYKEATIQLNILNIDYKEIVNCYVDEIQIVTEDNCLLDTDLYYPRIDLTIRAMPMKIGYQGNNVSLVIKGRHAHNFYYEKASNGDKRCKYVEVPDGANGYDGGIWSKWTTWW</sequence>
<comment type="caution">
    <text evidence="1">The sequence shown here is derived from an EMBL/GenBank/DDBJ whole genome shotgun (WGS) entry which is preliminary data.</text>
</comment>
<accession>A0A815U5S1</accession>
<name>A0A815U5S1_9BILA</name>
<gene>
    <name evidence="1" type="ORF">GPM918_LOCUS37248</name>
    <name evidence="2" type="ORF">SRO942_LOCUS38007</name>
</gene>
<proteinExistence type="predicted"/>
<dbReference type="Proteomes" id="UP000681722">
    <property type="component" value="Unassembled WGS sequence"/>
</dbReference>
<reference evidence="1" key="1">
    <citation type="submission" date="2021-02" db="EMBL/GenBank/DDBJ databases">
        <authorList>
            <person name="Nowell W R."/>
        </authorList>
    </citation>
    <scope>NUCLEOTIDE SEQUENCE</scope>
</reference>
<evidence type="ECO:0000313" key="3">
    <source>
        <dbReference type="Proteomes" id="UP000663829"/>
    </source>
</evidence>
<dbReference type="OrthoDB" id="10672271at2759"/>
<dbReference type="Proteomes" id="UP000663829">
    <property type="component" value="Unassembled WGS sequence"/>
</dbReference>
<feature type="non-terminal residue" evidence="1">
    <location>
        <position position="1"/>
    </location>
</feature>
<protein>
    <submittedName>
        <fullName evidence="1">Uncharacterized protein</fullName>
    </submittedName>
</protein>
<organism evidence="1 3">
    <name type="scientific">Didymodactylos carnosus</name>
    <dbReference type="NCBI Taxonomy" id="1234261"/>
    <lineage>
        <taxon>Eukaryota</taxon>
        <taxon>Metazoa</taxon>
        <taxon>Spiralia</taxon>
        <taxon>Gnathifera</taxon>
        <taxon>Rotifera</taxon>
        <taxon>Eurotatoria</taxon>
        <taxon>Bdelloidea</taxon>
        <taxon>Philodinida</taxon>
        <taxon>Philodinidae</taxon>
        <taxon>Didymodactylos</taxon>
    </lineage>
</organism>
<evidence type="ECO:0000313" key="1">
    <source>
        <dbReference type="EMBL" id="CAF1514179.1"/>
    </source>
</evidence>
<keyword evidence="3" id="KW-1185">Reference proteome</keyword>
<dbReference type="EMBL" id="CAJOBC010088909">
    <property type="protein sequence ID" value="CAF4374360.1"/>
    <property type="molecule type" value="Genomic_DNA"/>
</dbReference>
<evidence type="ECO:0000313" key="2">
    <source>
        <dbReference type="EMBL" id="CAF4374360.1"/>
    </source>
</evidence>